<feature type="transmembrane region" description="Helical" evidence="1">
    <location>
        <begin position="20"/>
        <end position="40"/>
    </location>
</feature>
<proteinExistence type="predicted"/>
<feature type="transmembrane region" description="Helical" evidence="1">
    <location>
        <begin position="89"/>
        <end position="107"/>
    </location>
</feature>
<evidence type="ECO:0008006" key="3">
    <source>
        <dbReference type="Google" id="ProtNLM"/>
    </source>
</evidence>
<keyword evidence="1" id="KW-0472">Membrane</keyword>
<dbReference type="AlphaFoldDB" id="A0A6J4N1M6"/>
<dbReference type="EMBL" id="CADCUN010000047">
    <property type="protein sequence ID" value="CAA9375064.1"/>
    <property type="molecule type" value="Genomic_DNA"/>
</dbReference>
<keyword evidence="1" id="KW-1133">Transmembrane helix</keyword>
<dbReference type="Pfam" id="PF14325">
    <property type="entry name" value="DUF4383"/>
    <property type="match status" value="1"/>
</dbReference>
<organism evidence="2">
    <name type="scientific">uncultured Nocardioides sp</name>
    <dbReference type="NCBI Taxonomy" id="198441"/>
    <lineage>
        <taxon>Bacteria</taxon>
        <taxon>Bacillati</taxon>
        <taxon>Actinomycetota</taxon>
        <taxon>Actinomycetes</taxon>
        <taxon>Propionibacteriales</taxon>
        <taxon>Nocardioidaceae</taxon>
        <taxon>Nocardioides</taxon>
        <taxon>environmental samples</taxon>
    </lineage>
</organism>
<name>A0A6J4N1M6_9ACTN</name>
<keyword evidence="1" id="KW-0812">Transmembrane</keyword>
<feature type="transmembrane region" description="Helical" evidence="1">
    <location>
        <begin position="60"/>
        <end position="82"/>
    </location>
</feature>
<evidence type="ECO:0000313" key="2">
    <source>
        <dbReference type="EMBL" id="CAA9375064.1"/>
    </source>
</evidence>
<sequence>MSSYDRTHDVHDRGKTVRLAAMVVGATFLLVGILGFIPGITTSYDAMEFAGHESRAKLLGIFQVSILHNIVHLLFGLAGLAMARTTRSAIAYLIGGGVIYLVLWLYGLFIDKNAAANFVPLNTADDWLHFVLGLGMIGLGLMGRKALDTTTTTATARGR</sequence>
<protein>
    <recommendedName>
        <fullName evidence="3">DUF4383 domain-containing protein</fullName>
    </recommendedName>
</protein>
<gene>
    <name evidence="2" type="ORF">AVDCRST_MAG60-430</name>
</gene>
<feature type="transmembrane region" description="Helical" evidence="1">
    <location>
        <begin position="127"/>
        <end position="147"/>
    </location>
</feature>
<reference evidence="2" key="1">
    <citation type="submission" date="2020-02" db="EMBL/GenBank/DDBJ databases">
        <authorList>
            <person name="Meier V. D."/>
        </authorList>
    </citation>
    <scope>NUCLEOTIDE SEQUENCE</scope>
    <source>
        <strain evidence="2">AVDCRST_MAG60</strain>
    </source>
</reference>
<accession>A0A6J4N1M6</accession>
<evidence type="ECO:0000256" key="1">
    <source>
        <dbReference type="SAM" id="Phobius"/>
    </source>
</evidence>